<evidence type="ECO:0000256" key="3">
    <source>
        <dbReference type="ARBA" id="ARBA00022833"/>
    </source>
</evidence>
<keyword evidence="1" id="KW-0479">Metal-binding</keyword>
<evidence type="ECO:0000313" key="6">
    <source>
        <dbReference type="EMBL" id="CAJ1401653.1"/>
    </source>
</evidence>
<dbReference type="GO" id="GO:0006606">
    <property type="term" value="P:protein import into nucleus"/>
    <property type="evidence" value="ECO:0007669"/>
    <property type="project" value="TreeGrafter"/>
</dbReference>
<dbReference type="InterPro" id="IPR028159">
    <property type="entry name" value="RPA_interact_C_dom"/>
</dbReference>
<evidence type="ECO:0000256" key="2">
    <source>
        <dbReference type="ARBA" id="ARBA00022771"/>
    </source>
</evidence>
<dbReference type="PANTHER" id="PTHR31742">
    <property type="entry name" value="RPA-INTERACTING PROTEIN RPAIN"/>
    <property type="match status" value="1"/>
</dbReference>
<dbReference type="Pfam" id="PF14768">
    <property type="entry name" value="RPA_interact_C"/>
    <property type="match status" value="1"/>
</dbReference>
<dbReference type="AlphaFoldDB" id="A0AA36JAW3"/>
<keyword evidence="7" id="KW-1185">Reference proteome</keyword>
<gene>
    <name evidence="6" type="ORF">EVOR1521_LOCUS24755</name>
</gene>
<organism evidence="6 7">
    <name type="scientific">Effrenium voratum</name>
    <dbReference type="NCBI Taxonomy" id="2562239"/>
    <lineage>
        <taxon>Eukaryota</taxon>
        <taxon>Sar</taxon>
        <taxon>Alveolata</taxon>
        <taxon>Dinophyceae</taxon>
        <taxon>Suessiales</taxon>
        <taxon>Symbiodiniaceae</taxon>
        <taxon>Effrenium</taxon>
    </lineage>
</organism>
<comment type="caution">
    <text evidence="6">The sequence shown here is derived from an EMBL/GenBank/DDBJ whole genome shotgun (WGS) entry which is preliminary data.</text>
</comment>
<feature type="domain" description="RPA-interacting protein C-terminal" evidence="5">
    <location>
        <begin position="137"/>
        <end position="216"/>
    </location>
</feature>
<keyword evidence="4" id="KW-0175">Coiled coil</keyword>
<reference evidence="6" key="1">
    <citation type="submission" date="2023-08" db="EMBL/GenBank/DDBJ databases">
        <authorList>
            <person name="Chen Y."/>
            <person name="Shah S."/>
            <person name="Dougan E. K."/>
            <person name="Thang M."/>
            <person name="Chan C."/>
        </authorList>
    </citation>
    <scope>NUCLEOTIDE SEQUENCE</scope>
</reference>
<dbReference type="Proteomes" id="UP001178507">
    <property type="component" value="Unassembled WGS sequence"/>
</dbReference>
<dbReference type="EMBL" id="CAUJNA010003425">
    <property type="protein sequence ID" value="CAJ1401653.1"/>
    <property type="molecule type" value="Genomic_DNA"/>
</dbReference>
<dbReference type="PANTHER" id="PTHR31742:SF1">
    <property type="entry name" value="RPA-INTERACTING PROTEIN"/>
    <property type="match status" value="1"/>
</dbReference>
<evidence type="ECO:0000313" key="7">
    <source>
        <dbReference type="Proteomes" id="UP001178507"/>
    </source>
</evidence>
<dbReference type="GO" id="GO:0005634">
    <property type="term" value="C:nucleus"/>
    <property type="evidence" value="ECO:0007669"/>
    <property type="project" value="TreeGrafter"/>
</dbReference>
<sequence length="221" mass="24498">MAGSSRQSVKQRGRSTTPASCMVALCIGSPQACEALRERCLARVRLGREALLEKLRGQEGAEKGALRSLVREAVLDAQAPEEWLDEEALLALEEEIYLELRAEAERQAAEEEQQLTERQNAEDAALYEQHLLGGVACPLCSLGRLRVNAGTLVCSDCEELRVDIMDEQMSLDDISELLCLSEARHDHGGCAERGCFEASDRYGHRLLLYACKACGWRELVF</sequence>
<dbReference type="InterPro" id="IPR028156">
    <property type="entry name" value="RIP"/>
</dbReference>
<name>A0AA36JAW3_9DINO</name>
<accession>A0AA36JAW3</accession>
<keyword evidence="3" id="KW-0862">Zinc</keyword>
<evidence type="ECO:0000259" key="5">
    <source>
        <dbReference type="Pfam" id="PF14768"/>
    </source>
</evidence>
<evidence type="ECO:0000256" key="4">
    <source>
        <dbReference type="SAM" id="Coils"/>
    </source>
</evidence>
<feature type="coiled-coil region" evidence="4">
    <location>
        <begin position="94"/>
        <end position="122"/>
    </location>
</feature>
<dbReference type="GO" id="GO:0008270">
    <property type="term" value="F:zinc ion binding"/>
    <property type="evidence" value="ECO:0007669"/>
    <property type="project" value="UniProtKB-KW"/>
</dbReference>
<proteinExistence type="predicted"/>
<evidence type="ECO:0000256" key="1">
    <source>
        <dbReference type="ARBA" id="ARBA00022723"/>
    </source>
</evidence>
<protein>
    <recommendedName>
        <fullName evidence="5">RPA-interacting protein C-terminal domain-containing protein</fullName>
    </recommendedName>
</protein>
<keyword evidence="2" id="KW-0863">Zinc-finger</keyword>